<evidence type="ECO:0000256" key="5">
    <source>
        <dbReference type="ARBA" id="ARBA00022475"/>
    </source>
</evidence>
<dbReference type="PANTHER" id="PTHR10422:SF18">
    <property type="entry name" value="CYTOCHROME C OXIDASE SUBUNIT 1"/>
    <property type="match status" value="1"/>
</dbReference>
<evidence type="ECO:0000256" key="7">
    <source>
        <dbReference type="ARBA" id="ARBA00022692"/>
    </source>
</evidence>
<keyword evidence="8 13" id="KW-1133">Transmembrane helix</keyword>
<evidence type="ECO:0000256" key="11">
    <source>
        <dbReference type="ARBA" id="ARBA00031401"/>
    </source>
</evidence>
<evidence type="ECO:0000256" key="4">
    <source>
        <dbReference type="ARBA" id="ARBA00012949"/>
    </source>
</evidence>
<dbReference type="InterPro" id="IPR023616">
    <property type="entry name" value="Cyt_c_oxase-like_su1_dom"/>
</dbReference>
<dbReference type="SUPFAM" id="SSF81442">
    <property type="entry name" value="Cytochrome c oxidase subunit I-like"/>
    <property type="match status" value="1"/>
</dbReference>
<dbReference type="PANTHER" id="PTHR10422">
    <property type="entry name" value="CYTOCHROME C OXIDASE SUBUNIT 1"/>
    <property type="match status" value="1"/>
</dbReference>
<evidence type="ECO:0000256" key="1">
    <source>
        <dbReference type="ARBA" id="ARBA00002536"/>
    </source>
</evidence>
<keyword evidence="9 13" id="KW-0472">Membrane</keyword>
<feature type="domain" description="Cytochrome oxidase subunit I profile" evidence="14">
    <location>
        <begin position="1"/>
        <end position="163"/>
    </location>
</feature>
<comment type="subcellular location">
    <subcellularLocation>
        <location evidence="2">Cell membrane</location>
        <topology evidence="2">Multi-pass membrane protein</topology>
    </subcellularLocation>
</comment>
<keyword evidence="6" id="KW-0813">Transport</keyword>
<evidence type="ECO:0000313" key="16">
    <source>
        <dbReference type="Proteomes" id="UP000807850"/>
    </source>
</evidence>
<evidence type="ECO:0000256" key="13">
    <source>
        <dbReference type="SAM" id="Phobius"/>
    </source>
</evidence>
<dbReference type="InterPro" id="IPR036927">
    <property type="entry name" value="Cyt_c_oxase-like_su1_sf"/>
</dbReference>
<dbReference type="PROSITE" id="PS50855">
    <property type="entry name" value="COX1"/>
    <property type="match status" value="1"/>
</dbReference>
<dbReference type="AlphaFoldDB" id="A0A9D6L929"/>
<dbReference type="GO" id="GO:0005886">
    <property type="term" value="C:plasma membrane"/>
    <property type="evidence" value="ECO:0007669"/>
    <property type="project" value="UniProtKB-SubCell"/>
</dbReference>
<comment type="similarity">
    <text evidence="3">Belongs to the cytochrome c oxidase bacterial subunit CtaF family.</text>
</comment>
<dbReference type="EMBL" id="JACQAY010000248">
    <property type="protein sequence ID" value="MBI3540109.1"/>
    <property type="molecule type" value="Genomic_DNA"/>
</dbReference>
<gene>
    <name evidence="15" type="ORF">HY076_07535</name>
</gene>
<dbReference type="GO" id="GO:0009060">
    <property type="term" value="P:aerobic respiration"/>
    <property type="evidence" value="ECO:0007669"/>
    <property type="project" value="InterPro"/>
</dbReference>
<name>A0A9D6L929_UNCEI</name>
<feature type="non-terminal residue" evidence="15">
    <location>
        <position position="1"/>
    </location>
</feature>
<feature type="transmembrane region" description="Helical" evidence="13">
    <location>
        <begin position="103"/>
        <end position="124"/>
    </location>
</feature>
<dbReference type="GO" id="GO:0022904">
    <property type="term" value="P:respiratory electron transport chain"/>
    <property type="evidence" value="ECO:0007669"/>
    <property type="project" value="TreeGrafter"/>
</dbReference>
<comment type="caution">
    <text evidence="15">The sequence shown here is derived from an EMBL/GenBank/DDBJ whole genome shotgun (WGS) entry which is preliminary data.</text>
</comment>
<protein>
    <recommendedName>
        <fullName evidence="4">cytochrome-c oxidase</fullName>
        <ecNumber evidence="4">7.1.1.9</ecNumber>
    </recommendedName>
    <alternativeName>
        <fullName evidence="11">Cytochrome aa3 subunit 4</fullName>
    </alternativeName>
    <alternativeName>
        <fullName evidence="10">Cytochrome c oxidase polypeptide IV</fullName>
    </alternativeName>
</protein>
<keyword evidence="6" id="KW-0679">Respiratory chain</keyword>
<dbReference type="InterPro" id="IPR021050">
    <property type="entry name" value="Cyt_c_oxidase_su4_actinobac"/>
</dbReference>
<evidence type="ECO:0000256" key="9">
    <source>
        <dbReference type="ARBA" id="ARBA00023136"/>
    </source>
</evidence>
<evidence type="ECO:0000256" key="12">
    <source>
        <dbReference type="ARBA" id="ARBA00047816"/>
    </source>
</evidence>
<keyword evidence="5" id="KW-1003">Cell membrane</keyword>
<evidence type="ECO:0000256" key="2">
    <source>
        <dbReference type="ARBA" id="ARBA00004651"/>
    </source>
</evidence>
<dbReference type="GO" id="GO:0015990">
    <property type="term" value="P:electron transport coupled proton transport"/>
    <property type="evidence" value="ECO:0007669"/>
    <property type="project" value="TreeGrafter"/>
</dbReference>
<evidence type="ECO:0000259" key="14">
    <source>
        <dbReference type="PROSITE" id="PS50855"/>
    </source>
</evidence>
<feature type="transmembrane region" description="Helical" evidence="13">
    <location>
        <begin position="26"/>
        <end position="46"/>
    </location>
</feature>
<organism evidence="15 16">
    <name type="scientific">Eiseniibacteriota bacterium</name>
    <dbReference type="NCBI Taxonomy" id="2212470"/>
    <lineage>
        <taxon>Bacteria</taxon>
        <taxon>Candidatus Eiseniibacteriota</taxon>
    </lineage>
</organism>
<comment type="function">
    <text evidence="1">Part of cytochrome c oxidase, its function is unknown.</text>
</comment>
<keyword evidence="6" id="KW-0249">Electron transport</keyword>
<dbReference type="Gene3D" id="1.10.287.70">
    <property type="match status" value="1"/>
</dbReference>
<sequence length="237" mass="25887">GLSGIYLAAVPIDIAVSDTYFVVAHIHYVLFGGSMMGIFAGLYYWFPKMTGRMLDERLGKAHFWLTLIGMNVTFFPMHFVGLLGMPRRVYTYAPNMGFDAMNMMSTIGVFGIILALLFFIANVLKSRASGKPAGNDPWGGSTLEWAISSPPPPHNFGTIPTVHSLDPLWAKDGAEITRTAGQVRGPIHMPPGSIWPLVAALGMTMLMSGMVFGWYVGIPGLVIMLTGLYSWSFEPCD</sequence>
<proteinExistence type="inferred from homology"/>
<dbReference type="EC" id="7.1.1.9" evidence="4"/>
<dbReference type="Pfam" id="PF12270">
    <property type="entry name" value="Cyt_c_ox_IV"/>
    <property type="match status" value="1"/>
</dbReference>
<evidence type="ECO:0000256" key="3">
    <source>
        <dbReference type="ARBA" id="ARBA00006870"/>
    </source>
</evidence>
<dbReference type="GO" id="GO:0020037">
    <property type="term" value="F:heme binding"/>
    <property type="evidence" value="ECO:0007669"/>
    <property type="project" value="InterPro"/>
</dbReference>
<evidence type="ECO:0000256" key="8">
    <source>
        <dbReference type="ARBA" id="ARBA00022989"/>
    </source>
</evidence>
<reference evidence="15" key="1">
    <citation type="submission" date="2020-07" db="EMBL/GenBank/DDBJ databases">
        <title>Huge and variable diversity of episymbiotic CPR bacteria and DPANN archaea in groundwater ecosystems.</title>
        <authorList>
            <person name="He C.Y."/>
            <person name="Keren R."/>
            <person name="Whittaker M."/>
            <person name="Farag I.F."/>
            <person name="Doudna J."/>
            <person name="Cate J.H.D."/>
            <person name="Banfield J.F."/>
        </authorList>
    </citation>
    <scope>NUCLEOTIDE SEQUENCE</scope>
    <source>
        <strain evidence="15">NC_groundwater_928_Pr1_S-0.2um_72_17</strain>
    </source>
</reference>
<evidence type="ECO:0000313" key="15">
    <source>
        <dbReference type="EMBL" id="MBI3540109.1"/>
    </source>
</evidence>
<dbReference type="Gene3D" id="1.20.210.10">
    <property type="entry name" value="Cytochrome c oxidase-like, subunit I domain"/>
    <property type="match status" value="1"/>
</dbReference>
<comment type="catalytic activity">
    <reaction evidence="12">
        <text>4 Fe(II)-[cytochrome c] + O2 + 8 H(+)(in) = 4 Fe(III)-[cytochrome c] + 2 H2O + 4 H(+)(out)</text>
        <dbReference type="Rhea" id="RHEA:11436"/>
        <dbReference type="Rhea" id="RHEA-COMP:10350"/>
        <dbReference type="Rhea" id="RHEA-COMP:14399"/>
        <dbReference type="ChEBI" id="CHEBI:15377"/>
        <dbReference type="ChEBI" id="CHEBI:15378"/>
        <dbReference type="ChEBI" id="CHEBI:15379"/>
        <dbReference type="ChEBI" id="CHEBI:29033"/>
        <dbReference type="ChEBI" id="CHEBI:29034"/>
        <dbReference type="EC" id="7.1.1.9"/>
    </reaction>
</comment>
<accession>A0A9D6L929</accession>
<feature type="transmembrane region" description="Helical" evidence="13">
    <location>
        <begin position="58"/>
        <end position="83"/>
    </location>
</feature>
<dbReference type="Proteomes" id="UP000807850">
    <property type="component" value="Unassembled WGS sequence"/>
</dbReference>
<dbReference type="InterPro" id="IPR000883">
    <property type="entry name" value="Cyt_C_Oxase_1"/>
</dbReference>
<evidence type="ECO:0000256" key="6">
    <source>
        <dbReference type="ARBA" id="ARBA00022660"/>
    </source>
</evidence>
<dbReference type="GO" id="GO:0004129">
    <property type="term" value="F:cytochrome-c oxidase activity"/>
    <property type="evidence" value="ECO:0007669"/>
    <property type="project" value="UniProtKB-EC"/>
</dbReference>
<dbReference type="Pfam" id="PF00115">
    <property type="entry name" value="COX1"/>
    <property type="match status" value="1"/>
</dbReference>
<keyword evidence="7 13" id="KW-0812">Transmembrane</keyword>
<evidence type="ECO:0000256" key="10">
    <source>
        <dbReference type="ARBA" id="ARBA00031366"/>
    </source>
</evidence>